<dbReference type="AlphaFoldDB" id="A0A7W7EVX5"/>
<evidence type="ECO:0000259" key="14">
    <source>
        <dbReference type="Pfam" id="PF00593"/>
    </source>
</evidence>
<dbReference type="InterPro" id="IPR012910">
    <property type="entry name" value="Plug_dom"/>
</dbReference>
<evidence type="ECO:0000256" key="9">
    <source>
        <dbReference type="ARBA" id="ARBA00023136"/>
    </source>
</evidence>
<dbReference type="GO" id="GO:0009279">
    <property type="term" value="C:cell outer membrane"/>
    <property type="evidence" value="ECO:0007669"/>
    <property type="project" value="UniProtKB-SubCell"/>
</dbReference>
<dbReference type="RefSeq" id="WP_144907282.1">
    <property type="nucleotide sequence ID" value="NZ_JACHOA010000008.1"/>
</dbReference>
<evidence type="ECO:0000313" key="17">
    <source>
        <dbReference type="Proteomes" id="UP000538566"/>
    </source>
</evidence>
<keyword evidence="10 11" id="KW-0998">Cell outer membrane</keyword>
<evidence type="ECO:0000256" key="6">
    <source>
        <dbReference type="ARBA" id="ARBA00023004"/>
    </source>
</evidence>
<keyword evidence="16" id="KW-0675">Receptor</keyword>
<dbReference type="Gene3D" id="2.40.170.20">
    <property type="entry name" value="TonB-dependent receptor, beta-barrel domain"/>
    <property type="match status" value="1"/>
</dbReference>
<gene>
    <name evidence="16" type="ORF">GGR37_003777</name>
</gene>
<dbReference type="OrthoDB" id="7463630at2"/>
<keyword evidence="17" id="KW-1185">Reference proteome</keyword>
<keyword evidence="5 11" id="KW-0812">Transmembrane</keyword>
<dbReference type="PROSITE" id="PS52016">
    <property type="entry name" value="TONB_DEPENDENT_REC_3"/>
    <property type="match status" value="1"/>
</dbReference>
<keyword evidence="3 11" id="KW-1134">Transmembrane beta strand</keyword>
<keyword evidence="13" id="KW-0732">Signal</keyword>
<dbReference type="Pfam" id="PF00593">
    <property type="entry name" value="TonB_dep_Rec_b-barrel"/>
    <property type="match status" value="1"/>
</dbReference>
<evidence type="ECO:0000256" key="10">
    <source>
        <dbReference type="ARBA" id="ARBA00023237"/>
    </source>
</evidence>
<protein>
    <submittedName>
        <fullName evidence="16">Iron complex outermembrane receptor protein</fullName>
    </submittedName>
</protein>
<dbReference type="CDD" id="cd01347">
    <property type="entry name" value="ligand_gated_channel"/>
    <property type="match status" value="1"/>
</dbReference>
<dbReference type="Pfam" id="PF07715">
    <property type="entry name" value="Plug"/>
    <property type="match status" value="1"/>
</dbReference>
<proteinExistence type="inferred from homology"/>
<dbReference type="PANTHER" id="PTHR32552">
    <property type="entry name" value="FERRICHROME IRON RECEPTOR-RELATED"/>
    <property type="match status" value="1"/>
</dbReference>
<keyword evidence="6" id="KW-0408">Iron</keyword>
<evidence type="ECO:0000256" key="5">
    <source>
        <dbReference type="ARBA" id="ARBA00022692"/>
    </source>
</evidence>
<evidence type="ECO:0000256" key="12">
    <source>
        <dbReference type="RuleBase" id="RU003357"/>
    </source>
</evidence>
<accession>A0A7W7EVX5</accession>
<dbReference type="EMBL" id="JACHOA010000008">
    <property type="protein sequence ID" value="MBB4615481.1"/>
    <property type="molecule type" value="Genomic_DNA"/>
</dbReference>
<comment type="subcellular location">
    <subcellularLocation>
        <location evidence="1 11">Cell outer membrane</location>
        <topology evidence="1 11">Multi-pass membrane protein</topology>
    </subcellularLocation>
</comment>
<evidence type="ECO:0000256" key="3">
    <source>
        <dbReference type="ARBA" id="ARBA00022452"/>
    </source>
</evidence>
<keyword evidence="9 11" id="KW-0472">Membrane</keyword>
<comment type="similarity">
    <text evidence="11 12">Belongs to the TonB-dependent receptor family.</text>
</comment>
<evidence type="ECO:0000256" key="1">
    <source>
        <dbReference type="ARBA" id="ARBA00004571"/>
    </source>
</evidence>
<evidence type="ECO:0000256" key="13">
    <source>
        <dbReference type="SAM" id="SignalP"/>
    </source>
</evidence>
<keyword evidence="2 11" id="KW-0813">Transport</keyword>
<evidence type="ECO:0000256" key="7">
    <source>
        <dbReference type="ARBA" id="ARBA00023065"/>
    </source>
</evidence>
<organism evidence="16 17">
    <name type="scientific">Novosphingobium taihuense</name>
    <dbReference type="NCBI Taxonomy" id="260085"/>
    <lineage>
        <taxon>Bacteria</taxon>
        <taxon>Pseudomonadati</taxon>
        <taxon>Pseudomonadota</taxon>
        <taxon>Alphaproteobacteria</taxon>
        <taxon>Sphingomonadales</taxon>
        <taxon>Sphingomonadaceae</taxon>
        <taxon>Novosphingobium</taxon>
    </lineage>
</organism>
<dbReference type="GO" id="GO:0006826">
    <property type="term" value="P:iron ion transport"/>
    <property type="evidence" value="ECO:0007669"/>
    <property type="project" value="UniProtKB-KW"/>
</dbReference>
<evidence type="ECO:0000256" key="11">
    <source>
        <dbReference type="PROSITE-ProRule" id="PRU01360"/>
    </source>
</evidence>
<dbReference type="Proteomes" id="UP000538566">
    <property type="component" value="Unassembled WGS sequence"/>
</dbReference>
<dbReference type="InterPro" id="IPR000531">
    <property type="entry name" value="Beta-barrel_TonB"/>
</dbReference>
<comment type="caution">
    <text evidence="16">The sequence shown here is derived from an EMBL/GenBank/DDBJ whole genome shotgun (WGS) entry which is preliminary data.</text>
</comment>
<evidence type="ECO:0000313" key="16">
    <source>
        <dbReference type="EMBL" id="MBB4615481.1"/>
    </source>
</evidence>
<keyword evidence="8 12" id="KW-0798">TonB box</keyword>
<evidence type="ECO:0000256" key="2">
    <source>
        <dbReference type="ARBA" id="ARBA00022448"/>
    </source>
</evidence>
<dbReference type="InterPro" id="IPR039426">
    <property type="entry name" value="TonB-dep_rcpt-like"/>
</dbReference>
<feature type="domain" description="TonB-dependent receptor-like beta-barrel" evidence="14">
    <location>
        <begin position="245"/>
        <end position="677"/>
    </location>
</feature>
<evidence type="ECO:0000256" key="4">
    <source>
        <dbReference type="ARBA" id="ARBA00022496"/>
    </source>
</evidence>
<feature type="chain" id="PRO_5031513902" evidence="13">
    <location>
        <begin position="24"/>
        <end position="711"/>
    </location>
</feature>
<reference evidence="16 17" key="1">
    <citation type="submission" date="2020-08" db="EMBL/GenBank/DDBJ databases">
        <title>Genomic Encyclopedia of Type Strains, Phase IV (KMG-IV): sequencing the most valuable type-strain genomes for metagenomic binning, comparative biology and taxonomic classification.</title>
        <authorList>
            <person name="Goeker M."/>
        </authorList>
    </citation>
    <scope>NUCLEOTIDE SEQUENCE [LARGE SCALE GENOMIC DNA]</scope>
    <source>
        <strain evidence="16 17">DSM 17507</strain>
    </source>
</reference>
<evidence type="ECO:0000259" key="15">
    <source>
        <dbReference type="Pfam" id="PF07715"/>
    </source>
</evidence>
<keyword evidence="7" id="KW-0406">Ion transport</keyword>
<dbReference type="SUPFAM" id="SSF56935">
    <property type="entry name" value="Porins"/>
    <property type="match status" value="1"/>
</dbReference>
<name>A0A7W7EVX5_9SPHN</name>
<dbReference type="PANTHER" id="PTHR32552:SF81">
    <property type="entry name" value="TONB-DEPENDENT OUTER MEMBRANE RECEPTOR"/>
    <property type="match status" value="1"/>
</dbReference>
<dbReference type="InterPro" id="IPR036942">
    <property type="entry name" value="Beta-barrel_TonB_sf"/>
</dbReference>
<evidence type="ECO:0000256" key="8">
    <source>
        <dbReference type="ARBA" id="ARBA00023077"/>
    </source>
</evidence>
<keyword evidence="4" id="KW-0410">Iron transport</keyword>
<sequence length="711" mass="76095">MLKRRLLLSVASIAMLGAPAAFAQEADGQSNPTTDEQGEIIVTAQRRSERLTDVPIAISAKTGEALNTAGIISAQNLGLVTPGLNYAVQGAFAQPTIRGIGTSVTGPGADANVSIYVDGVYQPSQTGNLFEFNNIERIEVLKGPQGTLFGRNATGGAISIVTADPDQDISFKGGASYGRFNQIRLDGYVNAPLSENVAANLSVQYGHNTGYVTNVTTNSKIARAESFAARGKIKFDASETVNFVLAGNYSRTDDNSPFAVRPIDGNNIARQFGVTFPSGFYEAALDQTPSIVTKQYGASLTAKVELGAGTIASISSYQRIEPSLVSDIDNSPLFLATARIPTKEDNFTQELNYSSHLDGPFNFIAGAFYYNDKTSTDLFITGARPASILTSVKTVAESVYGEINYELSPELTITGGLRFSSEEKSARGGIPSLELVNDSTRWNSWTPRAVIRYKLDPASSIYASYSRGFKSGNYNVVFLSPTPVKPETVDAFEIGYKQNRGGVIINTSAFYYKYSQIQVQIQTNSGAGLATVLQNAASAEIYGADLEFTVPVSNAFSLQGGAAWTHARYQDFKGAIITLPLRDASGVAIGGNSQGPGDASGKDMIRTPEFTANLTGTYNVPVAGGEMQLSATGSYNSGFYWDPANLVKEGDYFILNARVSWLSPEKHYRLSVFGENIANAKYQFYVNNTSTGNAGAPARPWSVSAAINVYF</sequence>
<feature type="domain" description="TonB-dependent receptor plug" evidence="15">
    <location>
        <begin position="51"/>
        <end position="157"/>
    </location>
</feature>
<feature type="signal peptide" evidence="13">
    <location>
        <begin position="1"/>
        <end position="23"/>
    </location>
</feature>